<evidence type="ECO:0000313" key="3">
    <source>
        <dbReference type="EMBL" id="RPJ90679.1"/>
    </source>
</evidence>
<feature type="signal peptide" evidence="2">
    <location>
        <begin position="1"/>
        <end position="21"/>
    </location>
</feature>
<dbReference type="RefSeq" id="WP_118933037.1">
    <property type="nucleotide sequence ID" value="NZ_CP061008.1"/>
</dbReference>
<keyword evidence="2" id="KW-0732">Signal</keyword>
<feature type="compositionally biased region" description="Polar residues" evidence="1">
    <location>
        <begin position="28"/>
        <end position="61"/>
    </location>
</feature>
<feature type="region of interest" description="Disordered" evidence="1">
    <location>
        <begin position="28"/>
        <end position="62"/>
    </location>
</feature>
<feature type="chain" id="PRO_5019204147" description="Lipoprotein" evidence="2">
    <location>
        <begin position="22"/>
        <end position="83"/>
    </location>
</feature>
<gene>
    <name evidence="3" type="ORF">DY367_16055</name>
</gene>
<evidence type="ECO:0008006" key="5">
    <source>
        <dbReference type="Google" id="ProtNLM"/>
    </source>
</evidence>
<dbReference type="EMBL" id="QVXO01000023">
    <property type="protein sequence ID" value="RPJ90679.1"/>
    <property type="molecule type" value="Genomic_DNA"/>
</dbReference>
<dbReference type="PROSITE" id="PS51257">
    <property type="entry name" value="PROKAR_LIPOPROTEIN"/>
    <property type="match status" value="1"/>
</dbReference>
<dbReference type="AlphaFoldDB" id="A0A424WBF4"/>
<dbReference type="Proteomes" id="UP000285324">
    <property type="component" value="Unassembled WGS sequence"/>
</dbReference>
<comment type="caution">
    <text evidence="3">The sequence shown here is derived from an EMBL/GenBank/DDBJ whole genome shotgun (WGS) entry which is preliminary data.</text>
</comment>
<organism evidence="3 4">
    <name type="scientific">Alcaligenes xylosoxydans xylosoxydans</name>
    <name type="common">Achromobacter xylosoxidans</name>
    <dbReference type="NCBI Taxonomy" id="85698"/>
    <lineage>
        <taxon>Bacteria</taxon>
        <taxon>Pseudomonadati</taxon>
        <taxon>Pseudomonadota</taxon>
        <taxon>Betaproteobacteria</taxon>
        <taxon>Burkholderiales</taxon>
        <taxon>Alcaligenaceae</taxon>
        <taxon>Achromobacter</taxon>
    </lineage>
</organism>
<dbReference type="OrthoDB" id="8637348at2"/>
<name>A0A424WBF4_ALCXX</name>
<evidence type="ECO:0000313" key="4">
    <source>
        <dbReference type="Proteomes" id="UP000285324"/>
    </source>
</evidence>
<sequence length="83" mass="9071">MKILRPALRTVLAAAACTLVAACADKPPQQTELDYRSRSPSTGQGTNNAPGSSDQRLTIQSGEGERLNLPWFVRDTQEWINSN</sequence>
<reference evidence="3 4" key="1">
    <citation type="submission" date="2018-08" db="EMBL/GenBank/DDBJ databases">
        <title>Achromobacter xylosoxidans Genome sequencing and assembly.</title>
        <authorList>
            <person name="Wang R."/>
            <person name="Rensing C."/>
            <person name="Li Y."/>
        </authorList>
    </citation>
    <scope>NUCLEOTIDE SEQUENCE [LARGE SCALE GENOMIC DNA]</scope>
    <source>
        <strain evidence="3 4">GD003A</strain>
    </source>
</reference>
<proteinExistence type="predicted"/>
<protein>
    <recommendedName>
        <fullName evidence="5">Lipoprotein</fullName>
    </recommendedName>
</protein>
<evidence type="ECO:0000256" key="2">
    <source>
        <dbReference type="SAM" id="SignalP"/>
    </source>
</evidence>
<evidence type="ECO:0000256" key="1">
    <source>
        <dbReference type="SAM" id="MobiDB-lite"/>
    </source>
</evidence>
<accession>A0A424WBF4</accession>